<feature type="transmembrane region" description="Helical" evidence="1">
    <location>
        <begin position="515"/>
        <end position="537"/>
    </location>
</feature>
<name>A0A518FYC1_9PLAN</name>
<feature type="transmembrane region" description="Helical" evidence="1">
    <location>
        <begin position="549"/>
        <end position="573"/>
    </location>
</feature>
<feature type="transmembrane region" description="Helical" evidence="1">
    <location>
        <begin position="276"/>
        <end position="298"/>
    </location>
</feature>
<keyword evidence="1" id="KW-0812">Transmembrane</keyword>
<evidence type="ECO:0000313" key="3">
    <source>
        <dbReference type="Proteomes" id="UP000320839"/>
    </source>
</evidence>
<dbReference type="AlphaFoldDB" id="A0A518FYC1"/>
<proteinExistence type="predicted"/>
<feature type="transmembrane region" description="Helical" evidence="1">
    <location>
        <begin position="97"/>
        <end position="120"/>
    </location>
</feature>
<dbReference type="Proteomes" id="UP000320839">
    <property type="component" value="Chromosome"/>
</dbReference>
<feature type="transmembrane region" description="Helical" evidence="1">
    <location>
        <begin position="318"/>
        <end position="345"/>
    </location>
</feature>
<feature type="transmembrane region" description="Helical" evidence="1">
    <location>
        <begin position="164"/>
        <end position="183"/>
    </location>
</feature>
<feature type="transmembrane region" description="Helical" evidence="1">
    <location>
        <begin position="448"/>
        <end position="470"/>
    </location>
</feature>
<gene>
    <name evidence="2" type="ORF">Pan153_59890</name>
</gene>
<feature type="transmembrane region" description="Helical" evidence="1">
    <location>
        <begin position="20"/>
        <end position="37"/>
    </location>
</feature>
<feature type="transmembrane region" description="Helical" evidence="1">
    <location>
        <begin position="203"/>
        <end position="222"/>
    </location>
</feature>
<feature type="transmembrane region" description="Helical" evidence="1">
    <location>
        <begin position="421"/>
        <end position="441"/>
    </location>
</feature>
<feature type="transmembrane region" description="Helical" evidence="1">
    <location>
        <begin position="140"/>
        <end position="157"/>
    </location>
</feature>
<dbReference type="EMBL" id="CP036317">
    <property type="protein sequence ID" value="QDV21301.1"/>
    <property type="molecule type" value="Genomic_DNA"/>
</dbReference>
<evidence type="ECO:0000313" key="2">
    <source>
        <dbReference type="EMBL" id="QDV21301.1"/>
    </source>
</evidence>
<reference evidence="2 3" key="1">
    <citation type="submission" date="2019-02" db="EMBL/GenBank/DDBJ databases">
        <title>Deep-cultivation of Planctomycetes and their phenomic and genomic characterization uncovers novel biology.</title>
        <authorList>
            <person name="Wiegand S."/>
            <person name="Jogler M."/>
            <person name="Boedeker C."/>
            <person name="Pinto D."/>
            <person name="Vollmers J."/>
            <person name="Rivas-Marin E."/>
            <person name="Kohn T."/>
            <person name="Peeters S.H."/>
            <person name="Heuer A."/>
            <person name="Rast P."/>
            <person name="Oberbeckmann S."/>
            <person name="Bunk B."/>
            <person name="Jeske O."/>
            <person name="Meyerdierks A."/>
            <person name="Storesund J.E."/>
            <person name="Kallscheuer N."/>
            <person name="Luecker S."/>
            <person name="Lage O.M."/>
            <person name="Pohl T."/>
            <person name="Merkel B.J."/>
            <person name="Hornburger P."/>
            <person name="Mueller R.-W."/>
            <person name="Bruemmer F."/>
            <person name="Labrenz M."/>
            <person name="Spormann A.M."/>
            <person name="Op den Camp H."/>
            <person name="Overmann J."/>
            <person name="Amann R."/>
            <person name="Jetten M.S.M."/>
            <person name="Mascher T."/>
            <person name="Medema M.H."/>
            <person name="Devos D.P."/>
            <person name="Kaster A.-K."/>
            <person name="Ovreas L."/>
            <person name="Rohde M."/>
            <person name="Galperin M.Y."/>
            <person name="Jogler C."/>
        </authorList>
    </citation>
    <scope>NUCLEOTIDE SEQUENCE [LARGE SCALE GENOMIC DNA]</scope>
    <source>
        <strain evidence="2 3">Pan153</strain>
    </source>
</reference>
<keyword evidence="1" id="KW-1133">Transmembrane helix</keyword>
<feature type="transmembrane region" description="Helical" evidence="1">
    <location>
        <begin position="57"/>
        <end position="77"/>
    </location>
</feature>
<accession>A0A518FYC1</accession>
<feature type="transmembrane region" description="Helical" evidence="1">
    <location>
        <begin position="482"/>
        <end position="503"/>
    </location>
</feature>
<evidence type="ECO:0000256" key="1">
    <source>
        <dbReference type="SAM" id="Phobius"/>
    </source>
</evidence>
<organism evidence="2 3">
    <name type="scientific">Gimesia panareensis</name>
    <dbReference type="NCBI Taxonomy" id="2527978"/>
    <lineage>
        <taxon>Bacteria</taxon>
        <taxon>Pseudomonadati</taxon>
        <taxon>Planctomycetota</taxon>
        <taxon>Planctomycetia</taxon>
        <taxon>Planctomycetales</taxon>
        <taxon>Planctomycetaceae</taxon>
        <taxon>Gimesia</taxon>
    </lineage>
</organism>
<sequence>MGTALAVTTKMLWKRTWLPVLFWSGVFVLIPFMFLRIEQYLAGPVGWRCGNRSFDEYVFYYILYLWWTSFISISIGVETTKGFRKFSLGLPLSSRTIASGIMFTVVALFISMQLVIYGLYRLLILEKVVSRDFWPMTGPLSFSVTLILVGYCFYWLLQIPSLPRLLAAIILVPGMLVWFVARFFPDGLNHGVEPWNRVTPGEWGTMLGVSLGAWYLGTVAFAQVRAGTGVPGPVWERLREWWKTLTVGTASDMQTSQPSLTAMLAQTHWRDSGRRAVMTGGVLAGLLQLAASGLLGVLMYSNNAYLREISSDSFMMDLVGMLVAISTLFCCIAVLVVAGMIGRGISSKAPEEMKRFLAQAPISDSSLNRILTRNLVRAFGYTFLINQMILLVCLSVVALIYGWHVFSALLYSGTFHVRFLLHLPLLLCGLWLIGANVAASLWSDRGKLLAVAGLSLELVFILYGMAGYLLREYSGNFFLRGAVLYGMLLSVYLPLLWGMFHAFRTACRKQLLTRGQVRLALSAWSVAAIVLLIYHLSLLDHFHKLSQLGVYWLIYTGLCALFLLPFALLPLAVSWNRHR</sequence>
<feature type="transmembrane region" description="Helical" evidence="1">
    <location>
        <begin position="378"/>
        <end position="401"/>
    </location>
</feature>
<protein>
    <submittedName>
        <fullName evidence="2">Uncharacterized protein</fullName>
    </submittedName>
</protein>
<keyword evidence="1" id="KW-0472">Membrane</keyword>
<dbReference type="RefSeq" id="WP_145460031.1">
    <property type="nucleotide sequence ID" value="NZ_CP036317.1"/>
</dbReference>